<feature type="transmembrane region" description="Helical" evidence="1">
    <location>
        <begin position="74"/>
        <end position="92"/>
    </location>
</feature>
<feature type="transmembrane region" description="Helical" evidence="1">
    <location>
        <begin position="12"/>
        <end position="35"/>
    </location>
</feature>
<reference evidence="2 3" key="1">
    <citation type="submission" date="2020-09" db="EMBL/GenBank/DDBJ databases">
        <title>De no assembly of potato wild relative species, Solanum commersonii.</title>
        <authorList>
            <person name="Cho K."/>
        </authorList>
    </citation>
    <scope>NUCLEOTIDE SEQUENCE [LARGE SCALE GENOMIC DNA]</scope>
    <source>
        <strain evidence="2">LZ3.2</strain>
        <tissue evidence="2">Leaf</tissue>
    </source>
</reference>
<keyword evidence="1" id="KW-1133">Transmembrane helix</keyword>
<dbReference type="AlphaFoldDB" id="A0A9J5Z4A1"/>
<proteinExistence type="predicted"/>
<keyword evidence="1" id="KW-0472">Membrane</keyword>
<evidence type="ECO:0000313" key="3">
    <source>
        <dbReference type="Proteomes" id="UP000824120"/>
    </source>
</evidence>
<sequence>MLIYSIKARVIVLNDILFLVLGTSGFTLDIISSGIQLGRHIFYEEDLGLIKQIDEVNRERCVYGVFVLSYYERMPALIIPLILAIMGAYLIVNWDAHLE</sequence>
<name>A0A9J5Z4A1_SOLCO</name>
<protein>
    <submittedName>
        <fullName evidence="2">Uncharacterized protein</fullName>
    </submittedName>
</protein>
<dbReference type="EMBL" id="JACXVP010000005">
    <property type="protein sequence ID" value="KAG5607697.1"/>
    <property type="molecule type" value="Genomic_DNA"/>
</dbReference>
<keyword evidence="1" id="KW-0812">Transmembrane</keyword>
<comment type="caution">
    <text evidence="2">The sequence shown here is derived from an EMBL/GenBank/DDBJ whole genome shotgun (WGS) entry which is preliminary data.</text>
</comment>
<dbReference type="Proteomes" id="UP000824120">
    <property type="component" value="Chromosome 5"/>
</dbReference>
<evidence type="ECO:0000256" key="1">
    <source>
        <dbReference type="SAM" id="Phobius"/>
    </source>
</evidence>
<evidence type="ECO:0000313" key="2">
    <source>
        <dbReference type="EMBL" id="KAG5607697.1"/>
    </source>
</evidence>
<keyword evidence="3" id="KW-1185">Reference proteome</keyword>
<gene>
    <name evidence="2" type="ORF">H5410_029189</name>
</gene>
<accession>A0A9J5Z4A1</accession>
<organism evidence="2 3">
    <name type="scientific">Solanum commersonii</name>
    <name type="common">Commerson's wild potato</name>
    <name type="synonym">Commerson's nightshade</name>
    <dbReference type="NCBI Taxonomy" id="4109"/>
    <lineage>
        <taxon>Eukaryota</taxon>
        <taxon>Viridiplantae</taxon>
        <taxon>Streptophyta</taxon>
        <taxon>Embryophyta</taxon>
        <taxon>Tracheophyta</taxon>
        <taxon>Spermatophyta</taxon>
        <taxon>Magnoliopsida</taxon>
        <taxon>eudicotyledons</taxon>
        <taxon>Gunneridae</taxon>
        <taxon>Pentapetalae</taxon>
        <taxon>asterids</taxon>
        <taxon>lamiids</taxon>
        <taxon>Solanales</taxon>
        <taxon>Solanaceae</taxon>
        <taxon>Solanoideae</taxon>
        <taxon>Solaneae</taxon>
        <taxon>Solanum</taxon>
    </lineage>
</organism>